<organism evidence="15 16">
    <name type="scientific">Engystomops pustulosus</name>
    <name type="common">Tungara frog</name>
    <name type="synonym">Physalaemus pustulosus</name>
    <dbReference type="NCBI Taxonomy" id="76066"/>
    <lineage>
        <taxon>Eukaryota</taxon>
        <taxon>Metazoa</taxon>
        <taxon>Chordata</taxon>
        <taxon>Craniata</taxon>
        <taxon>Vertebrata</taxon>
        <taxon>Euteleostomi</taxon>
        <taxon>Amphibia</taxon>
        <taxon>Batrachia</taxon>
        <taxon>Anura</taxon>
        <taxon>Neobatrachia</taxon>
        <taxon>Hyloidea</taxon>
        <taxon>Leptodactylidae</taxon>
        <taxon>Leiuperinae</taxon>
        <taxon>Engystomops</taxon>
    </lineage>
</organism>
<dbReference type="CDD" id="cd19063">
    <property type="entry name" value="LGIC_TM_5-HT3"/>
    <property type="match status" value="1"/>
</dbReference>
<dbReference type="GO" id="GO:0045211">
    <property type="term" value="C:postsynaptic membrane"/>
    <property type="evidence" value="ECO:0007669"/>
    <property type="project" value="UniProtKB-SubCell"/>
</dbReference>
<dbReference type="Proteomes" id="UP000824782">
    <property type="component" value="Unassembled WGS sequence"/>
</dbReference>
<dbReference type="InterPro" id="IPR038050">
    <property type="entry name" value="Neuro_actylchol_rec"/>
</dbReference>
<evidence type="ECO:0000259" key="14">
    <source>
        <dbReference type="Pfam" id="PF02932"/>
    </source>
</evidence>
<evidence type="ECO:0000256" key="11">
    <source>
        <dbReference type="ARBA" id="ARBA00036634"/>
    </source>
</evidence>
<dbReference type="EMBL" id="WNYA01000003">
    <property type="protein sequence ID" value="KAG8582346.1"/>
    <property type="molecule type" value="Genomic_DNA"/>
</dbReference>
<feature type="transmembrane region" description="Helical" evidence="13">
    <location>
        <begin position="222"/>
        <end position="241"/>
    </location>
</feature>
<keyword evidence="4" id="KW-0770">Synapse</keyword>
<evidence type="ECO:0000313" key="15">
    <source>
        <dbReference type="EMBL" id="KAG8582346.1"/>
    </source>
</evidence>
<comment type="subcellular location">
    <subcellularLocation>
        <location evidence="10">Postsynaptic cell membrane</location>
        <topology evidence="10">Multi-pass membrane protein</topology>
    </subcellularLocation>
</comment>
<dbReference type="AlphaFoldDB" id="A0AAV7CCL2"/>
<dbReference type="PANTHER" id="PTHR18945">
    <property type="entry name" value="NEUROTRANSMITTER GATED ION CHANNEL"/>
    <property type="match status" value="1"/>
</dbReference>
<feature type="transmembrane region" description="Helical" evidence="13">
    <location>
        <begin position="56"/>
        <end position="75"/>
    </location>
</feature>
<keyword evidence="13" id="KW-0812">Transmembrane</keyword>
<dbReference type="Pfam" id="PF02932">
    <property type="entry name" value="Neur_chan_memb"/>
    <property type="match status" value="1"/>
</dbReference>
<feature type="transmembrane region" description="Helical" evidence="13">
    <location>
        <begin position="23"/>
        <end position="44"/>
    </location>
</feature>
<feature type="transmembrane region" description="Helical" evidence="13">
    <location>
        <begin position="87"/>
        <end position="110"/>
    </location>
</feature>
<keyword evidence="13" id="KW-1133">Transmembrane helix</keyword>
<evidence type="ECO:0000256" key="13">
    <source>
        <dbReference type="SAM" id="Phobius"/>
    </source>
</evidence>
<feature type="transmembrane region" description="Helical" evidence="13">
    <location>
        <begin position="122"/>
        <end position="138"/>
    </location>
</feature>
<keyword evidence="13" id="KW-0472">Membrane</keyword>
<dbReference type="InterPro" id="IPR049944">
    <property type="entry name" value="LGIC_TM_5-HT3"/>
</dbReference>
<dbReference type="InterPro" id="IPR036719">
    <property type="entry name" value="Neuro-gated_channel_TM_sf"/>
</dbReference>
<evidence type="ECO:0000256" key="9">
    <source>
        <dbReference type="ARBA" id="ARBA00023303"/>
    </source>
</evidence>
<accession>A0AAV7CCL2</accession>
<evidence type="ECO:0000256" key="2">
    <source>
        <dbReference type="ARBA" id="ARBA00022475"/>
    </source>
</evidence>
<evidence type="ECO:0000256" key="1">
    <source>
        <dbReference type="ARBA" id="ARBA00022448"/>
    </source>
</evidence>
<evidence type="ECO:0000256" key="7">
    <source>
        <dbReference type="ARBA" id="ARBA00023257"/>
    </source>
</evidence>
<dbReference type="Gene3D" id="1.20.58.390">
    <property type="entry name" value="Neurotransmitter-gated ion-channel transmembrane domain"/>
    <property type="match status" value="1"/>
</dbReference>
<reference evidence="15" key="1">
    <citation type="thesis" date="2020" institute="ProQuest LLC" country="789 East Eisenhower Parkway, Ann Arbor, MI, USA">
        <title>Comparative Genomics and Chromosome Evolution.</title>
        <authorList>
            <person name="Mudd A.B."/>
        </authorList>
    </citation>
    <scope>NUCLEOTIDE SEQUENCE</scope>
    <source>
        <strain evidence="15">237g6f4</strain>
        <tissue evidence="15">Blood</tissue>
    </source>
</reference>
<comment type="function">
    <text evidence="12">Forms serotonin (5-hydroxytryptamine/5-HT3)-activated cation-selective channel complexes, which when activated cause fast, depolarizing responses in neurons.</text>
</comment>
<dbReference type="GO" id="GO:0004888">
    <property type="term" value="F:transmembrane signaling receptor activity"/>
    <property type="evidence" value="ECO:0007669"/>
    <property type="project" value="InterPro"/>
</dbReference>
<evidence type="ECO:0000256" key="8">
    <source>
        <dbReference type="ARBA" id="ARBA00023286"/>
    </source>
</evidence>
<evidence type="ECO:0000256" key="5">
    <source>
        <dbReference type="ARBA" id="ARBA00023065"/>
    </source>
</evidence>
<keyword evidence="3" id="KW-0732">Signal</keyword>
<name>A0AAV7CCL2_ENGPU</name>
<gene>
    <name evidence="15" type="ORF">GDO81_008019</name>
</gene>
<comment type="catalytic activity">
    <reaction evidence="11">
        <text>Ca(2+)(in) = Ca(2+)(out)</text>
        <dbReference type="Rhea" id="RHEA:29671"/>
        <dbReference type="ChEBI" id="CHEBI:29108"/>
    </reaction>
</comment>
<keyword evidence="9" id="KW-0407">Ion channel</keyword>
<evidence type="ECO:0000256" key="4">
    <source>
        <dbReference type="ARBA" id="ARBA00023018"/>
    </source>
</evidence>
<proteinExistence type="predicted"/>
<feature type="domain" description="Neurotransmitter-gated ion-channel transmembrane" evidence="14">
    <location>
        <begin position="30"/>
        <end position="233"/>
    </location>
</feature>
<keyword evidence="8" id="KW-1071">Ligand-gated ion channel</keyword>
<protein>
    <recommendedName>
        <fullName evidence="14">Neurotransmitter-gated ion-channel transmembrane domain-containing protein</fullName>
    </recommendedName>
</protein>
<comment type="caution">
    <text evidence="15">The sequence shown here is derived from an EMBL/GenBank/DDBJ whole genome shotgun (WGS) entry which is preliminary data.</text>
</comment>
<dbReference type="FunFam" id="1.20.58.390:FF:000020">
    <property type="entry name" value="5-hydroxytryptamine (serotonin) receptor 3A"/>
    <property type="match status" value="1"/>
</dbReference>
<keyword evidence="6" id="KW-0675">Receptor</keyword>
<keyword evidence="7" id="KW-0628">Postsynaptic cell membrane</keyword>
<evidence type="ECO:0000256" key="3">
    <source>
        <dbReference type="ARBA" id="ARBA00022729"/>
    </source>
</evidence>
<evidence type="ECO:0000313" key="16">
    <source>
        <dbReference type="Proteomes" id="UP000824782"/>
    </source>
</evidence>
<dbReference type="SUPFAM" id="SSF90112">
    <property type="entry name" value="Neurotransmitter-gated ion-channel transmembrane pore"/>
    <property type="match status" value="1"/>
</dbReference>
<dbReference type="InterPro" id="IPR006029">
    <property type="entry name" value="Neurotrans-gated_channel_TM"/>
</dbReference>
<dbReference type="InterPro" id="IPR006201">
    <property type="entry name" value="Neur_channel"/>
</dbReference>
<sequence length="244" mass="28031">MVALTKFLQMITIHRIIIKRRPLLYVVNLLLPSAFLMLVDIFSFNLLPHSMDRATFKMTLLLGYMVFLLIINDLLPATSSGTPLIGIYVSLCLALLVIGLLETIFIMNILYKGSLNRSRVPLWLHALVLHYFALLLCYKTQYHFDKEQENTSTIHEAAGDKYDMEATQITSTKGNQSQIFLSSISGDLHTMRQVMEGQDEKKKIAEQWLQIGLILDALVYRFYLFFMTVYAVILVAVWGTWYHA</sequence>
<keyword evidence="16" id="KW-1185">Reference proteome</keyword>
<dbReference type="GO" id="GO:0005216">
    <property type="term" value="F:monoatomic ion channel activity"/>
    <property type="evidence" value="ECO:0007669"/>
    <property type="project" value="InterPro"/>
</dbReference>
<keyword evidence="1" id="KW-0813">Transport</keyword>
<keyword evidence="5" id="KW-0406">Ion transport</keyword>
<keyword evidence="2" id="KW-1003">Cell membrane</keyword>
<evidence type="ECO:0000256" key="6">
    <source>
        <dbReference type="ARBA" id="ARBA00023170"/>
    </source>
</evidence>
<evidence type="ECO:0000256" key="12">
    <source>
        <dbReference type="ARBA" id="ARBA00037540"/>
    </source>
</evidence>
<evidence type="ECO:0000256" key="10">
    <source>
        <dbReference type="ARBA" id="ARBA00034104"/>
    </source>
</evidence>